<evidence type="ECO:0000256" key="1">
    <source>
        <dbReference type="SAM" id="MobiDB-lite"/>
    </source>
</evidence>
<dbReference type="Pfam" id="PF00575">
    <property type="entry name" value="S1"/>
    <property type="match status" value="1"/>
</dbReference>
<feature type="region of interest" description="Disordered" evidence="1">
    <location>
        <begin position="284"/>
        <end position="329"/>
    </location>
</feature>
<feature type="compositionally biased region" description="Low complexity" evidence="1">
    <location>
        <begin position="316"/>
        <end position="329"/>
    </location>
</feature>
<dbReference type="InterPro" id="IPR003029">
    <property type="entry name" value="S1_domain"/>
</dbReference>
<dbReference type="InterPro" id="IPR012340">
    <property type="entry name" value="NA-bd_OB-fold"/>
</dbReference>
<organism evidence="3 4">
    <name type="scientific">Prorocentrum cordatum</name>
    <dbReference type="NCBI Taxonomy" id="2364126"/>
    <lineage>
        <taxon>Eukaryota</taxon>
        <taxon>Sar</taxon>
        <taxon>Alveolata</taxon>
        <taxon>Dinophyceae</taxon>
        <taxon>Prorocentrales</taxon>
        <taxon>Prorocentraceae</taxon>
        <taxon>Prorocentrum</taxon>
    </lineage>
</organism>
<keyword evidence="4" id="KW-1185">Reference proteome</keyword>
<feature type="domain" description="S1 motif" evidence="2">
    <location>
        <begin position="220"/>
        <end position="247"/>
    </location>
</feature>
<evidence type="ECO:0000313" key="3">
    <source>
        <dbReference type="EMBL" id="CAK0857285.1"/>
    </source>
</evidence>
<dbReference type="InterPro" id="IPR050437">
    <property type="entry name" value="Ribos_protein_bS1-like"/>
</dbReference>
<dbReference type="SUPFAM" id="SSF50249">
    <property type="entry name" value="Nucleic acid-binding proteins"/>
    <property type="match status" value="2"/>
</dbReference>
<dbReference type="PROSITE" id="PS50126">
    <property type="entry name" value="S1"/>
    <property type="match status" value="2"/>
</dbReference>
<dbReference type="PANTHER" id="PTHR10724">
    <property type="entry name" value="30S RIBOSOMAL PROTEIN S1"/>
    <property type="match status" value="1"/>
</dbReference>
<proteinExistence type="predicted"/>
<feature type="region of interest" description="Disordered" evidence="1">
    <location>
        <begin position="101"/>
        <end position="124"/>
    </location>
</feature>
<dbReference type="SMART" id="SM00316">
    <property type="entry name" value="S1"/>
    <property type="match status" value="3"/>
</dbReference>
<evidence type="ECO:0000313" key="4">
    <source>
        <dbReference type="Proteomes" id="UP001189429"/>
    </source>
</evidence>
<feature type="compositionally biased region" description="Basic residues" evidence="1">
    <location>
        <begin position="297"/>
        <end position="315"/>
    </location>
</feature>
<dbReference type="Proteomes" id="UP001189429">
    <property type="component" value="Unassembled WGS sequence"/>
</dbReference>
<dbReference type="Gene3D" id="2.40.50.140">
    <property type="entry name" value="Nucleic acid-binding proteins"/>
    <property type="match status" value="2"/>
</dbReference>
<sequence length="329" mass="35784">MDLEAGIFSVSVDGLPKLRLLEDVREGEMVDGTVSGISNVGVLVDIGCEINALLPCGKDDTSKLKLHEELTGLEITKVNVVQRKVTVSFSGLSKLVSGLSKLVPDRPEPHSTQTESAKQKSRRLKVRTLRPDRKSLKDLRVGETLEGKVVRTKLRGGIPATFELDAGYERNASVLVRASDLVNGQNVTATVEKVNSETGLFTVSINGLPKLRFLEDFEKGEMVDGIVSRINSAGVFVDIGCKRKALLLGTKDVRSKLEPRQELKGLRVEEVDIEQNHIAVSCPGLSRRVSGRQESARRRRGGPLRAARARPRPRRQPAGAAARGASGSR</sequence>
<evidence type="ECO:0000259" key="2">
    <source>
        <dbReference type="PROSITE" id="PS50126"/>
    </source>
</evidence>
<accession>A0ABN9UEK7</accession>
<dbReference type="EMBL" id="CAUYUJ010015717">
    <property type="protein sequence ID" value="CAK0857285.1"/>
    <property type="molecule type" value="Genomic_DNA"/>
</dbReference>
<protein>
    <recommendedName>
        <fullName evidence="2">S1 motif domain-containing protein</fullName>
    </recommendedName>
</protein>
<feature type="domain" description="S1 motif" evidence="2">
    <location>
        <begin position="27"/>
        <end position="55"/>
    </location>
</feature>
<reference evidence="3" key="1">
    <citation type="submission" date="2023-10" db="EMBL/GenBank/DDBJ databases">
        <authorList>
            <person name="Chen Y."/>
            <person name="Shah S."/>
            <person name="Dougan E. K."/>
            <person name="Thang M."/>
            <person name="Chan C."/>
        </authorList>
    </citation>
    <scope>NUCLEOTIDE SEQUENCE [LARGE SCALE GENOMIC DNA]</scope>
</reference>
<comment type="caution">
    <text evidence="3">The sequence shown here is derived from an EMBL/GenBank/DDBJ whole genome shotgun (WGS) entry which is preliminary data.</text>
</comment>
<name>A0ABN9UEK7_9DINO</name>
<gene>
    <name evidence="3" type="ORF">PCOR1329_LOCUS47443</name>
</gene>